<dbReference type="AlphaFoldDB" id="A0A517XWZ2"/>
<dbReference type="Proteomes" id="UP000319576">
    <property type="component" value="Chromosome"/>
</dbReference>
<feature type="domain" description="YdhG-like" evidence="1">
    <location>
        <begin position="9"/>
        <end position="88"/>
    </location>
</feature>
<reference evidence="2 3" key="1">
    <citation type="submission" date="2019-02" db="EMBL/GenBank/DDBJ databases">
        <title>Deep-cultivation of Planctomycetes and their phenomic and genomic characterization uncovers novel biology.</title>
        <authorList>
            <person name="Wiegand S."/>
            <person name="Jogler M."/>
            <person name="Boedeker C."/>
            <person name="Pinto D."/>
            <person name="Vollmers J."/>
            <person name="Rivas-Marin E."/>
            <person name="Kohn T."/>
            <person name="Peeters S.H."/>
            <person name="Heuer A."/>
            <person name="Rast P."/>
            <person name="Oberbeckmann S."/>
            <person name="Bunk B."/>
            <person name="Jeske O."/>
            <person name="Meyerdierks A."/>
            <person name="Storesund J.E."/>
            <person name="Kallscheuer N."/>
            <person name="Luecker S."/>
            <person name="Lage O.M."/>
            <person name="Pohl T."/>
            <person name="Merkel B.J."/>
            <person name="Hornburger P."/>
            <person name="Mueller R.-W."/>
            <person name="Bruemmer F."/>
            <person name="Labrenz M."/>
            <person name="Spormann A.M."/>
            <person name="Op den Camp H."/>
            <person name="Overmann J."/>
            <person name="Amann R."/>
            <person name="Jetten M.S.M."/>
            <person name="Mascher T."/>
            <person name="Medema M.H."/>
            <person name="Devos D.P."/>
            <person name="Kaster A.-K."/>
            <person name="Ovreas L."/>
            <person name="Rohde M."/>
            <person name="Galperin M.Y."/>
            <person name="Jogler C."/>
        </authorList>
    </citation>
    <scope>NUCLEOTIDE SEQUENCE [LARGE SCALE GENOMIC DNA]</scope>
    <source>
        <strain evidence="2 3">ETA_A1</strain>
    </source>
</reference>
<dbReference type="InterPro" id="IPR014922">
    <property type="entry name" value="YdhG-like"/>
</dbReference>
<sequence>MVLAFAPDIVGFGRYHYEYQSGHSGDTCVVGLSPRKASLSLYVTNDVTEVADLLGQLGEHTTGKACAYVKSLDRIDLAVLRKLVKRAVARAERK</sequence>
<dbReference type="Pfam" id="PF08818">
    <property type="entry name" value="DUF1801"/>
    <property type="match status" value="1"/>
</dbReference>
<evidence type="ECO:0000259" key="1">
    <source>
        <dbReference type="Pfam" id="PF08818"/>
    </source>
</evidence>
<organism evidence="2 3">
    <name type="scientific">Urbifossiella limnaea</name>
    <dbReference type="NCBI Taxonomy" id="2528023"/>
    <lineage>
        <taxon>Bacteria</taxon>
        <taxon>Pseudomonadati</taxon>
        <taxon>Planctomycetota</taxon>
        <taxon>Planctomycetia</taxon>
        <taxon>Gemmatales</taxon>
        <taxon>Gemmataceae</taxon>
        <taxon>Urbifossiella</taxon>
    </lineage>
</organism>
<accession>A0A517XWZ2</accession>
<dbReference type="EMBL" id="CP036273">
    <property type="protein sequence ID" value="QDU22031.1"/>
    <property type="molecule type" value="Genomic_DNA"/>
</dbReference>
<keyword evidence="3" id="KW-1185">Reference proteome</keyword>
<proteinExistence type="predicted"/>
<protein>
    <recommendedName>
        <fullName evidence="1">YdhG-like domain-containing protein</fullName>
    </recommendedName>
</protein>
<dbReference type="KEGG" id="uli:ETAA1_40060"/>
<evidence type="ECO:0000313" key="2">
    <source>
        <dbReference type="EMBL" id="QDU22031.1"/>
    </source>
</evidence>
<dbReference type="RefSeq" id="WP_145241421.1">
    <property type="nucleotide sequence ID" value="NZ_CP036273.1"/>
</dbReference>
<evidence type="ECO:0000313" key="3">
    <source>
        <dbReference type="Proteomes" id="UP000319576"/>
    </source>
</evidence>
<name>A0A517XWZ2_9BACT</name>
<dbReference type="OrthoDB" id="5951444at2"/>
<gene>
    <name evidence="2" type="ORF">ETAA1_40060</name>
</gene>